<reference evidence="3 4" key="1">
    <citation type="submission" date="2020-08" db="EMBL/GenBank/DDBJ databases">
        <title>Sequencing the genomes of 1000 actinobacteria strains.</title>
        <authorList>
            <person name="Klenk H.-P."/>
        </authorList>
    </citation>
    <scope>NUCLEOTIDE SEQUENCE [LARGE SCALE GENOMIC DNA]</scope>
    <source>
        <strain evidence="3 4">DSM 43149</strain>
    </source>
</reference>
<dbReference type="RefSeq" id="WP_184992936.1">
    <property type="nucleotide sequence ID" value="NZ_BOMK01000057.1"/>
</dbReference>
<sequence>MYEQQQPWGQPQQPGHPPQGAGGSAIALTLKYHPLAFLMGFIKPQVQINGHPVQAGWKARTVLPVQPGQYHLHVHVPYLIPTRIGVADLGVNVLPGQTVELEYRAPMIAFMGGALGGPPQKYPGMAASIVLLVISLVILLCVCGGLLAAILSSSNDPYALPAPSDLPAVMAGLMSLLR</sequence>
<dbReference type="AlphaFoldDB" id="A0A7W7HWK5"/>
<name>A0A7W7HWK5_9ACTN</name>
<organism evidence="3 4">
    <name type="scientific">Actinoplanes digitatis</name>
    <dbReference type="NCBI Taxonomy" id="1868"/>
    <lineage>
        <taxon>Bacteria</taxon>
        <taxon>Bacillati</taxon>
        <taxon>Actinomycetota</taxon>
        <taxon>Actinomycetes</taxon>
        <taxon>Micromonosporales</taxon>
        <taxon>Micromonosporaceae</taxon>
        <taxon>Actinoplanes</taxon>
    </lineage>
</organism>
<keyword evidence="2" id="KW-1133">Transmembrane helix</keyword>
<gene>
    <name evidence="3" type="ORF">BJ971_002630</name>
</gene>
<evidence type="ECO:0000256" key="1">
    <source>
        <dbReference type="SAM" id="MobiDB-lite"/>
    </source>
</evidence>
<comment type="caution">
    <text evidence="3">The sequence shown here is derived from an EMBL/GenBank/DDBJ whole genome shotgun (WGS) entry which is preliminary data.</text>
</comment>
<accession>A0A7W7HWK5</accession>
<evidence type="ECO:0000313" key="4">
    <source>
        <dbReference type="Proteomes" id="UP000578112"/>
    </source>
</evidence>
<feature type="compositionally biased region" description="Low complexity" evidence="1">
    <location>
        <begin position="1"/>
        <end position="13"/>
    </location>
</feature>
<dbReference type="EMBL" id="JACHNH010000001">
    <property type="protein sequence ID" value="MBB4762074.1"/>
    <property type="molecule type" value="Genomic_DNA"/>
</dbReference>
<protein>
    <submittedName>
        <fullName evidence="3">Uncharacterized protein</fullName>
    </submittedName>
</protein>
<dbReference type="Proteomes" id="UP000578112">
    <property type="component" value="Unassembled WGS sequence"/>
</dbReference>
<keyword evidence="2" id="KW-0812">Transmembrane</keyword>
<keyword evidence="2" id="KW-0472">Membrane</keyword>
<feature type="transmembrane region" description="Helical" evidence="2">
    <location>
        <begin position="129"/>
        <end position="152"/>
    </location>
</feature>
<feature type="region of interest" description="Disordered" evidence="1">
    <location>
        <begin position="1"/>
        <end position="23"/>
    </location>
</feature>
<keyword evidence="4" id="KW-1185">Reference proteome</keyword>
<evidence type="ECO:0000313" key="3">
    <source>
        <dbReference type="EMBL" id="MBB4762074.1"/>
    </source>
</evidence>
<proteinExistence type="predicted"/>
<evidence type="ECO:0000256" key="2">
    <source>
        <dbReference type="SAM" id="Phobius"/>
    </source>
</evidence>